<dbReference type="Proteomes" id="UP000231343">
    <property type="component" value="Unassembled WGS sequence"/>
</dbReference>
<sequence length="79" mass="9036">MKRLEKCPICEGPIDVAENARAGERFTCPHCFAQLALHKHKGGLVLGCVFCKENVFDPMRCGDCERRLEKKRLFEEGRL</sequence>
<accession>A0A2H0XZF2</accession>
<proteinExistence type="predicted"/>
<evidence type="ECO:0000313" key="1">
    <source>
        <dbReference type="EMBL" id="PIS30242.1"/>
    </source>
</evidence>
<dbReference type="EMBL" id="PEYM01000059">
    <property type="protein sequence ID" value="PIS30242.1"/>
    <property type="molecule type" value="Genomic_DNA"/>
</dbReference>
<evidence type="ECO:0000313" key="2">
    <source>
        <dbReference type="Proteomes" id="UP000231343"/>
    </source>
</evidence>
<dbReference type="Gene3D" id="2.20.28.160">
    <property type="match status" value="1"/>
</dbReference>
<dbReference type="AlphaFoldDB" id="A0A2H0XZF2"/>
<protein>
    <submittedName>
        <fullName evidence="1">Uncharacterized protein</fullName>
    </submittedName>
</protein>
<name>A0A2H0XZF2_UNCSA</name>
<reference evidence="1 2" key="1">
    <citation type="submission" date="2017-09" db="EMBL/GenBank/DDBJ databases">
        <title>Depth-based differentiation of microbial function through sediment-hosted aquifers and enrichment of novel symbionts in the deep terrestrial subsurface.</title>
        <authorList>
            <person name="Probst A.J."/>
            <person name="Ladd B."/>
            <person name="Jarett J.K."/>
            <person name="Geller-Mcgrath D.E."/>
            <person name="Sieber C.M."/>
            <person name="Emerson J.B."/>
            <person name="Anantharaman K."/>
            <person name="Thomas B.C."/>
            <person name="Malmstrom R."/>
            <person name="Stieglmeier M."/>
            <person name="Klingl A."/>
            <person name="Woyke T."/>
            <person name="Ryan C.M."/>
            <person name="Banfield J.F."/>
        </authorList>
    </citation>
    <scope>NUCLEOTIDE SEQUENCE [LARGE SCALE GENOMIC DNA]</scope>
    <source>
        <strain evidence="1">CG08_land_8_20_14_0_20_45_16</strain>
    </source>
</reference>
<comment type="caution">
    <text evidence="1">The sequence shown here is derived from an EMBL/GenBank/DDBJ whole genome shotgun (WGS) entry which is preliminary data.</text>
</comment>
<gene>
    <name evidence="1" type="ORF">COT42_03445</name>
</gene>
<organism evidence="1 2">
    <name type="scientific">Candidatus Saganbacteria bacterium CG08_land_8_20_14_0_20_45_16</name>
    <dbReference type="NCBI Taxonomy" id="2014293"/>
    <lineage>
        <taxon>Bacteria</taxon>
        <taxon>Bacillati</taxon>
        <taxon>Saganbacteria</taxon>
    </lineage>
</organism>